<organism evidence="5 6">
    <name type="scientific">Quercus lobata</name>
    <name type="common">Valley oak</name>
    <dbReference type="NCBI Taxonomy" id="97700"/>
    <lineage>
        <taxon>Eukaryota</taxon>
        <taxon>Viridiplantae</taxon>
        <taxon>Streptophyta</taxon>
        <taxon>Embryophyta</taxon>
        <taxon>Tracheophyta</taxon>
        <taxon>Spermatophyta</taxon>
        <taxon>Magnoliopsida</taxon>
        <taxon>eudicotyledons</taxon>
        <taxon>Gunneridae</taxon>
        <taxon>Pentapetalae</taxon>
        <taxon>rosids</taxon>
        <taxon>fabids</taxon>
        <taxon>Fagales</taxon>
        <taxon>Fagaceae</taxon>
        <taxon>Quercus</taxon>
    </lineage>
</organism>
<dbReference type="Pfam" id="PF20160">
    <property type="entry name" value="C-JID"/>
    <property type="match status" value="1"/>
</dbReference>
<evidence type="ECO:0000313" key="5">
    <source>
        <dbReference type="EnsemblPlants" id="QL04p028127:mrna"/>
    </source>
</evidence>
<dbReference type="Gramene" id="QL04p028127:mrna">
    <property type="protein sequence ID" value="QL04p028127:mrna"/>
    <property type="gene ID" value="QL04p028127"/>
</dbReference>
<dbReference type="AlphaFoldDB" id="A0A7N2LDZ5"/>
<reference evidence="5 6" key="1">
    <citation type="journal article" date="2016" name="G3 (Bethesda)">
        <title>First Draft Assembly and Annotation of the Genome of a California Endemic Oak Quercus lobata Nee (Fagaceae).</title>
        <authorList>
            <person name="Sork V.L."/>
            <person name="Fitz-Gibbon S.T."/>
            <person name="Puiu D."/>
            <person name="Crepeau M."/>
            <person name="Gugger P.F."/>
            <person name="Sherman R."/>
            <person name="Stevens K."/>
            <person name="Langley C.H."/>
            <person name="Pellegrini M."/>
            <person name="Salzberg S.L."/>
        </authorList>
    </citation>
    <scope>NUCLEOTIDE SEQUENCE [LARGE SCALE GENOMIC DNA]</scope>
    <source>
        <strain evidence="5 6">cv. SW786</strain>
    </source>
</reference>
<protein>
    <recommendedName>
        <fullName evidence="4">C-JID domain-containing protein</fullName>
    </recommendedName>
</protein>
<keyword evidence="2" id="KW-0677">Repeat</keyword>
<evidence type="ECO:0000256" key="3">
    <source>
        <dbReference type="SAM" id="MobiDB-lite"/>
    </source>
</evidence>
<reference evidence="5" key="2">
    <citation type="submission" date="2021-01" db="UniProtKB">
        <authorList>
            <consortium name="EnsemblPlants"/>
        </authorList>
    </citation>
    <scope>IDENTIFICATION</scope>
</reference>
<feature type="compositionally biased region" description="Polar residues" evidence="3">
    <location>
        <begin position="101"/>
        <end position="121"/>
    </location>
</feature>
<dbReference type="EMBL" id="LRBV02000004">
    <property type="status" value="NOT_ANNOTATED_CDS"/>
    <property type="molecule type" value="Genomic_DNA"/>
</dbReference>
<accession>A0A7N2LDZ5</accession>
<feature type="region of interest" description="Disordered" evidence="3">
    <location>
        <begin position="101"/>
        <end position="128"/>
    </location>
</feature>
<dbReference type="EnsemblPlants" id="QL04p028127:mrna">
    <property type="protein sequence ID" value="QL04p028127:mrna"/>
    <property type="gene ID" value="QL04p028127"/>
</dbReference>
<keyword evidence="6" id="KW-1185">Reference proteome</keyword>
<proteinExistence type="predicted"/>
<dbReference type="InParanoid" id="A0A7N2LDZ5"/>
<dbReference type="InterPro" id="IPR045344">
    <property type="entry name" value="C-JID"/>
</dbReference>
<evidence type="ECO:0000256" key="2">
    <source>
        <dbReference type="ARBA" id="ARBA00022737"/>
    </source>
</evidence>
<evidence type="ECO:0000259" key="4">
    <source>
        <dbReference type="Pfam" id="PF20160"/>
    </source>
</evidence>
<sequence>MSMANVDDQTIAFSTNKEEISWLLELGEFIWISYVPGEPFKNMLQHCSHFEASFVSDWPGVIVQKCALQLLYQHNQVQFEQELQHCNDLISEKETKTQLRQSDLQNHQKSSSTFNRCSPQSEIPKRYTKQSNSSSVTIFLPSDLYNKPDWIGFAFSAVFSFHKHLTTARMKQGSGFSHIVICHLKTNLGCMNPLLYYGTREEDVLTSLHQRAFLWESIIQRQLLSPEWSECTWVEFSFVNDSLDVSALKCGVELVFQHNLEEFTLAQCITSYNGPSTSNERLPFIVHDKFSDSDSHEEQTNGTSGQYSYGGQHLRYQLYHTAALDFFPSTPYNCCFPPSKIQDWFSYQNHG</sequence>
<name>A0A7N2LDZ5_QUELO</name>
<keyword evidence="1" id="KW-0433">Leucine-rich repeat</keyword>
<dbReference type="Proteomes" id="UP000594261">
    <property type="component" value="Chromosome 4"/>
</dbReference>
<evidence type="ECO:0000256" key="1">
    <source>
        <dbReference type="ARBA" id="ARBA00022614"/>
    </source>
</evidence>
<evidence type="ECO:0000313" key="6">
    <source>
        <dbReference type="Proteomes" id="UP000594261"/>
    </source>
</evidence>
<feature type="domain" description="C-JID" evidence="4">
    <location>
        <begin position="119"/>
        <end position="260"/>
    </location>
</feature>